<dbReference type="AlphaFoldDB" id="A0A537LFC2"/>
<dbReference type="PANTHER" id="PTHR30483:SF37">
    <property type="entry name" value="ABC TRANSPORTER SUBSTRATE-BINDING PROTEIN"/>
    <property type="match status" value="1"/>
</dbReference>
<sequence>MRTGARVIGTGLVAVLLAGVIAIPSGSNRAFGAAVPIKLGWVGPLSPPGDYAQGEILKNAGIMATEEINARGGVLGRPIEVVYEDTSGRPEQGTAAMERLLTQQRVAAVFGEYHSSVALAEIELAHIAGIPWVGVDVWANKIT</sequence>
<dbReference type="InterPro" id="IPR051010">
    <property type="entry name" value="BCAA_transport"/>
</dbReference>
<comment type="similarity">
    <text evidence="1">Belongs to the leucine-binding protein family.</text>
</comment>
<dbReference type="InterPro" id="IPR028082">
    <property type="entry name" value="Peripla_BP_I"/>
</dbReference>
<feature type="domain" description="Leucine-binding protein" evidence="3">
    <location>
        <begin position="36"/>
        <end position="134"/>
    </location>
</feature>
<dbReference type="Pfam" id="PF13458">
    <property type="entry name" value="Peripla_BP_6"/>
    <property type="match status" value="1"/>
</dbReference>
<evidence type="ECO:0000256" key="2">
    <source>
        <dbReference type="ARBA" id="ARBA00022729"/>
    </source>
</evidence>
<gene>
    <name evidence="4" type="ORF">E6G99_08610</name>
</gene>
<dbReference type="InterPro" id="IPR028081">
    <property type="entry name" value="Leu-bd"/>
</dbReference>
<evidence type="ECO:0000313" key="5">
    <source>
        <dbReference type="Proteomes" id="UP000318661"/>
    </source>
</evidence>
<evidence type="ECO:0000259" key="3">
    <source>
        <dbReference type="Pfam" id="PF13458"/>
    </source>
</evidence>
<evidence type="ECO:0000313" key="4">
    <source>
        <dbReference type="EMBL" id="TMJ06714.1"/>
    </source>
</evidence>
<reference evidence="4 5" key="1">
    <citation type="journal article" date="2019" name="Nat. Microbiol.">
        <title>Mediterranean grassland soil C-N compound turnover is dependent on rainfall and depth, and is mediated by genomically divergent microorganisms.</title>
        <authorList>
            <person name="Diamond S."/>
            <person name="Andeer P.F."/>
            <person name="Li Z."/>
            <person name="Crits-Christoph A."/>
            <person name="Burstein D."/>
            <person name="Anantharaman K."/>
            <person name="Lane K.R."/>
            <person name="Thomas B.C."/>
            <person name="Pan C."/>
            <person name="Northen T.R."/>
            <person name="Banfield J.F."/>
        </authorList>
    </citation>
    <scope>NUCLEOTIDE SEQUENCE [LARGE SCALE GENOMIC DNA]</scope>
    <source>
        <strain evidence="4">NP_2</strain>
    </source>
</reference>
<accession>A0A537LFC2</accession>
<dbReference type="PANTHER" id="PTHR30483">
    <property type="entry name" value="LEUCINE-SPECIFIC-BINDING PROTEIN"/>
    <property type="match status" value="1"/>
</dbReference>
<comment type="caution">
    <text evidence="4">The sequence shown here is derived from an EMBL/GenBank/DDBJ whole genome shotgun (WGS) entry which is preliminary data.</text>
</comment>
<dbReference type="Proteomes" id="UP000318661">
    <property type="component" value="Unassembled WGS sequence"/>
</dbReference>
<dbReference type="Gene3D" id="3.40.50.2300">
    <property type="match status" value="1"/>
</dbReference>
<name>A0A537LFC2_9BACT</name>
<feature type="non-terminal residue" evidence="4">
    <location>
        <position position="143"/>
    </location>
</feature>
<keyword evidence="2" id="KW-0732">Signal</keyword>
<dbReference type="SUPFAM" id="SSF53822">
    <property type="entry name" value="Periplasmic binding protein-like I"/>
    <property type="match status" value="1"/>
</dbReference>
<organism evidence="4 5">
    <name type="scientific">Candidatus Segetimicrobium genomatis</name>
    <dbReference type="NCBI Taxonomy" id="2569760"/>
    <lineage>
        <taxon>Bacteria</taxon>
        <taxon>Bacillati</taxon>
        <taxon>Candidatus Sysuimicrobiota</taxon>
        <taxon>Candidatus Sysuimicrobiia</taxon>
        <taxon>Candidatus Sysuimicrobiales</taxon>
        <taxon>Candidatus Segetimicrobiaceae</taxon>
        <taxon>Candidatus Segetimicrobium</taxon>
    </lineage>
</organism>
<dbReference type="EMBL" id="VBAJ01000222">
    <property type="protein sequence ID" value="TMJ06714.1"/>
    <property type="molecule type" value="Genomic_DNA"/>
</dbReference>
<protein>
    <submittedName>
        <fullName evidence="4">ABC transporter substrate-binding protein</fullName>
    </submittedName>
</protein>
<evidence type="ECO:0000256" key="1">
    <source>
        <dbReference type="ARBA" id="ARBA00010062"/>
    </source>
</evidence>
<proteinExistence type="inferred from homology"/>